<reference evidence="1 2" key="1">
    <citation type="journal article" date="2024" name="G3 (Bethesda)">
        <title>Genome assembly of Hibiscus sabdariffa L. provides insights into metabolisms of medicinal natural products.</title>
        <authorList>
            <person name="Kim T."/>
        </authorList>
    </citation>
    <scope>NUCLEOTIDE SEQUENCE [LARGE SCALE GENOMIC DNA]</scope>
    <source>
        <strain evidence="1">TK-2024</strain>
        <tissue evidence="1">Old leaves</tissue>
    </source>
</reference>
<evidence type="ECO:0000313" key="1">
    <source>
        <dbReference type="EMBL" id="KAK9007298.1"/>
    </source>
</evidence>
<protein>
    <submittedName>
        <fullName evidence="1">Uncharacterized protein</fullName>
    </submittedName>
</protein>
<dbReference type="Proteomes" id="UP001396334">
    <property type="component" value="Unassembled WGS sequence"/>
</dbReference>
<proteinExistence type="predicted"/>
<organism evidence="1 2">
    <name type="scientific">Hibiscus sabdariffa</name>
    <name type="common">roselle</name>
    <dbReference type="NCBI Taxonomy" id="183260"/>
    <lineage>
        <taxon>Eukaryota</taxon>
        <taxon>Viridiplantae</taxon>
        <taxon>Streptophyta</taxon>
        <taxon>Embryophyta</taxon>
        <taxon>Tracheophyta</taxon>
        <taxon>Spermatophyta</taxon>
        <taxon>Magnoliopsida</taxon>
        <taxon>eudicotyledons</taxon>
        <taxon>Gunneridae</taxon>
        <taxon>Pentapetalae</taxon>
        <taxon>rosids</taxon>
        <taxon>malvids</taxon>
        <taxon>Malvales</taxon>
        <taxon>Malvaceae</taxon>
        <taxon>Malvoideae</taxon>
        <taxon>Hibiscus</taxon>
    </lineage>
</organism>
<accession>A0ABR2R399</accession>
<comment type="caution">
    <text evidence="1">The sequence shown here is derived from an EMBL/GenBank/DDBJ whole genome shotgun (WGS) entry which is preliminary data.</text>
</comment>
<gene>
    <name evidence="1" type="ORF">V6N11_051127</name>
</gene>
<dbReference type="EMBL" id="JBBPBN010000027">
    <property type="protein sequence ID" value="KAK9007298.1"/>
    <property type="molecule type" value="Genomic_DNA"/>
</dbReference>
<keyword evidence="2" id="KW-1185">Reference proteome</keyword>
<evidence type="ECO:0000313" key="2">
    <source>
        <dbReference type="Proteomes" id="UP001396334"/>
    </source>
</evidence>
<sequence>MVKRVGSVKPGRADGSNLGRVNGLIKRVRLTGRMSRVGSGLRYGSGSVQRVGSDPQVTGSVQAWASRLIGLDSNWVGTRFKSGLTDRFDSESISLIGPGWFSTVLTSKTPSRQSITGKGRRKPQWTPNYRKNRERITGIGTVTNRVGFAQLGLRNPMTVKFLAQTATLSREWWPGQGSQDTDVHLGSDGDGHGLAVVEIGTGGG</sequence>
<name>A0ABR2R399_9ROSI</name>